<organism evidence="2 3">
    <name type="scientific">Candidatus Iainarchaeum sp</name>
    <dbReference type="NCBI Taxonomy" id="3101447"/>
    <lineage>
        <taxon>Archaea</taxon>
        <taxon>Candidatus Iainarchaeota</taxon>
        <taxon>Candidatus Iainarchaeia</taxon>
        <taxon>Candidatus Iainarchaeales</taxon>
        <taxon>Candidatus Iainarchaeaceae</taxon>
        <taxon>Candidatus Iainarchaeum</taxon>
    </lineage>
</organism>
<protein>
    <submittedName>
        <fullName evidence="2">Uncharacterized protein</fullName>
    </submittedName>
</protein>
<proteinExistence type="predicted"/>
<gene>
    <name evidence="2" type="ORF">GX950_00945</name>
</gene>
<evidence type="ECO:0000256" key="1">
    <source>
        <dbReference type="SAM" id="Phobius"/>
    </source>
</evidence>
<name>A0A7K4BYN6_9ARCH</name>
<sequence>MGSKRSAGLFLIGLGLGMAFPPLPNELNMIRNIFWLILVLLGIFLIIKEGD</sequence>
<comment type="caution">
    <text evidence="2">The sequence shown here is derived from an EMBL/GenBank/DDBJ whole genome shotgun (WGS) entry which is preliminary data.</text>
</comment>
<dbReference type="Proteomes" id="UP000526302">
    <property type="component" value="Unassembled WGS sequence"/>
</dbReference>
<feature type="transmembrane region" description="Helical" evidence="1">
    <location>
        <begin position="29"/>
        <end position="47"/>
    </location>
</feature>
<evidence type="ECO:0000313" key="2">
    <source>
        <dbReference type="EMBL" id="NMA44366.1"/>
    </source>
</evidence>
<reference evidence="2 3" key="1">
    <citation type="journal article" date="2020" name="Biotechnol. Biofuels">
        <title>New insights from the biogas microbiome by comprehensive genome-resolved metagenomics of nearly 1600 species originating from multiple anaerobic digesters.</title>
        <authorList>
            <person name="Campanaro S."/>
            <person name="Treu L."/>
            <person name="Rodriguez-R L.M."/>
            <person name="Kovalovszki A."/>
            <person name="Ziels R.M."/>
            <person name="Maus I."/>
            <person name="Zhu X."/>
            <person name="Kougias P.G."/>
            <person name="Basile A."/>
            <person name="Luo G."/>
            <person name="Schluter A."/>
            <person name="Konstantinidis K.T."/>
            <person name="Angelidaki I."/>
        </authorList>
    </citation>
    <scope>NUCLEOTIDE SEQUENCE [LARGE SCALE GENOMIC DNA]</scope>
    <source>
        <strain evidence="2">AS22ysBPME_79</strain>
    </source>
</reference>
<evidence type="ECO:0000313" key="3">
    <source>
        <dbReference type="Proteomes" id="UP000526302"/>
    </source>
</evidence>
<dbReference type="EMBL" id="JAAZKV010000007">
    <property type="protein sequence ID" value="NMA44366.1"/>
    <property type="molecule type" value="Genomic_DNA"/>
</dbReference>
<keyword evidence="1" id="KW-1133">Transmembrane helix</keyword>
<keyword evidence="1" id="KW-0812">Transmembrane</keyword>
<accession>A0A7K4BYN6</accession>
<dbReference type="AlphaFoldDB" id="A0A7K4BYN6"/>
<keyword evidence="1" id="KW-0472">Membrane</keyword>